<organism evidence="2 3">
    <name type="scientific">Thermohalobacter berrensis</name>
    <dbReference type="NCBI Taxonomy" id="99594"/>
    <lineage>
        <taxon>Bacteria</taxon>
        <taxon>Bacillati</taxon>
        <taxon>Bacillota</taxon>
        <taxon>Tissierellia</taxon>
        <taxon>Tissierellales</taxon>
        <taxon>Thermohalobacteraceae</taxon>
        <taxon>Thermohalobacter</taxon>
    </lineage>
</organism>
<dbReference type="NCBIfam" id="TIGR02893">
    <property type="entry name" value="spore_yabQ"/>
    <property type="match status" value="1"/>
</dbReference>
<dbReference type="EMBL" id="MCIB01000003">
    <property type="protein sequence ID" value="RKD33889.1"/>
    <property type="molecule type" value="Genomic_DNA"/>
</dbReference>
<dbReference type="Proteomes" id="UP000284177">
    <property type="component" value="Unassembled WGS sequence"/>
</dbReference>
<comment type="caution">
    <text evidence="2">The sequence shown here is derived from an EMBL/GenBank/DDBJ whole genome shotgun (WGS) entry which is preliminary data.</text>
</comment>
<evidence type="ECO:0000313" key="2">
    <source>
        <dbReference type="EMBL" id="RKD33889.1"/>
    </source>
</evidence>
<feature type="transmembrane region" description="Helical" evidence="1">
    <location>
        <begin position="12"/>
        <end position="32"/>
    </location>
</feature>
<dbReference type="InterPro" id="IPR019074">
    <property type="entry name" value="YabQ"/>
</dbReference>
<evidence type="ECO:0000256" key="1">
    <source>
        <dbReference type="SAM" id="Phobius"/>
    </source>
</evidence>
<keyword evidence="1" id="KW-0812">Transmembrane</keyword>
<keyword evidence="1" id="KW-1133">Transmembrane helix</keyword>
<dbReference type="AlphaFoldDB" id="A0A419T8T9"/>
<feature type="transmembrane region" description="Helical" evidence="1">
    <location>
        <begin position="73"/>
        <end position="98"/>
    </location>
</feature>
<keyword evidence="3" id="KW-1185">Reference proteome</keyword>
<feature type="transmembrane region" description="Helical" evidence="1">
    <location>
        <begin position="44"/>
        <end position="67"/>
    </location>
</feature>
<gene>
    <name evidence="2" type="ORF">BET03_08145</name>
</gene>
<dbReference type="Pfam" id="PF09578">
    <property type="entry name" value="Spore_YabQ"/>
    <property type="match status" value="1"/>
</dbReference>
<proteinExistence type="predicted"/>
<protein>
    <submittedName>
        <fullName evidence="2">Spore cortex biosynthesis protein YabQ</fullName>
    </submittedName>
</protein>
<keyword evidence="1" id="KW-0472">Membrane</keyword>
<feature type="transmembrane region" description="Helical" evidence="1">
    <location>
        <begin position="110"/>
        <end position="127"/>
    </location>
</feature>
<reference evidence="2 3" key="1">
    <citation type="submission" date="2016-08" db="EMBL/GenBank/DDBJ databases">
        <title>Novel Firmicutes and Novel Genomes.</title>
        <authorList>
            <person name="Poppleton D.I."/>
            <person name="Gribaldo S."/>
        </authorList>
    </citation>
    <scope>NUCLEOTIDE SEQUENCE [LARGE SCALE GENOMIC DNA]</scope>
    <source>
        <strain evidence="2 3">CTT3</strain>
    </source>
</reference>
<accession>A0A419T8T9</accession>
<sequence length="169" mass="19636">MGTSVESQAYVFFTTLYGGIIIGFVYDLYRIFRYFSKPKKIATFIEDLIFWIIVSIIALAILIFSNWGEIRGYVFLGFISGAFLYSKLLSKVVITLLVKLINLLKKILKYVLDIILSPFKLLGRIFYGPYMKFNKKTKKVLRKAKKIITLPIRFFKDIKKYAGTILTKK</sequence>
<dbReference type="OrthoDB" id="1685240at2"/>
<evidence type="ECO:0000313" key="3">
    <source>
        <dbReference type="Proteomes" id="UP000284177"/>
    </source>
</evidence>
<dbReference type="RefSeq" id="WP_120167337.1">
    <property type="nucleotide sequence ID" value="NZ_MCIB01000003.1"/>
</dbReference>
<name>A0A419T8T9_9FIRM</name>